<evidence type="ECO:0000313" key="3">
    <source>
        <dbReference type="EMBL" id="GAF86770.1"/>
    </source>
</evidence>
<accession>X0UE52</accession>
<comment type="caution">
    <text evidence="3">The sequence shown here is derived from an EMBL/GenBank/DDBJ whole genome shotgun (WGS) entry which is preliminary data.</text>
</comment>
<organism evidence="3">
    <name type="scientific">marine sediment metagenome</name>
    <dbReference type="NCBI Taxonomy" id="412755"/>
    <lineage>
        <taxon>unclassified sequences</taxon>
        <taxon>metagenomes</taxon>
        <taxon>ecological metagenomes</taxon>
    </lineage>
</organism>
<dbReference type="AlphaFoldDB" id="X0UE52"/>
<dbReference type="EMBL" id="BARS01015047">
    <property type="protein sequence ID" value="GAF86770.1"/>
    <property type="molecule type" value="Genomic_DNA"/>
</dbReference>
<dbReference type="SUPFAM" id="SSF51735">
    <property type="entry name" value="NAD(P)-binding Rossmann-fold domains"/>
    <property type="match status" value="1"/>
</dbReference>
<dbReference type="GO" id="GO:0016491">
    <property type="term" value="F:oxidoreductase activity"/>
    <property type="evidence" value="ECO:0007669"/>
    <property type="project" value="UniProtKB-KW"/>
</dbReference>
<comment type="similarity">
    <text evidence="1">Belongs to the short-chain dehydrogenases/reductases (SDR) family.</text>
</comment>
<reference evidence="3" key="1">
    <citation type="journal article" date="2014" name="Front. Microbiol.">
        <title>High frequency of phylogenetically diverse reductive dehalogenase-homologous genes in deep subseafloor sedimentary metagenomes.</title>
        <authorList>
            <person name="Kawai M."/>
            <person name="Futagami T."/>
            <person name="Toyoda A."/>
            <person name="Takaki Y."/>
            <person name="Nishi S."/>
            <person name="Hori S."/>
            <person name="Arai W."/>
            <person name="Tsubouchi T."/>
            <person name="Morono Y."/>
            <person name="Uchiyama I."/>
            <person name="Ito T."/>
            <person name="Fujiyama A."/>
            <person name="Inagaki F."/>
            <person name="Takami H."/>
        </authorList>
    </citation>
    <scope>NUCLEOTIDE SEQUENCE</scope>
    <source>
        <strain evidence="3">Expedition CK06-06</strain>
    </source>
</reference>
<evidence type="ECO:0000256" key="1">
    <source>
        <dbReference type="ARBA" id="ARBA00006484"/>
    </source>
</evidence>
<feature type="non-terminal residue" evidence="3">
    <location>
        <position position="1"/>
    </location>
</feature>
<proteinExistence type="inferred from homology"/>
<sequence length="123" mass="12981">AGIRPYPRIVTINSIGAYTTSMDRGPQCIARAAGAMVTKLFADRLGEHGISTYEVRCGIITSGPADASHARYDELIASGLTPIRRWGRPGDVALAVAAIADGLLGFSTGEVINVDGGFHLRRL</sequence>
<dbReference type="InterPro" id="IPR002347">
    <property type="entry name" value="SDR_fam"/>
</dbReference>
<evidence type="ECO:0008006" key="4">
    <source>
        <dbReference type="Google" id="ProtNLM"/>
    </source>
</evidence>
<evidence type="ECO:0000256" key="2">
    <source>
        <dbReference type="ARBA" id="ARBA00023002"/>
    </source>
</evidence>
<protein>
    <recommendedName>
        <fullName evidence="4">3-ketoacyl-ACP reductase</fullName>
    </recommendedName>
</protein>
<gene>
    <name evidence="3" type="ORF">S01H1_24976</name>
</gene>
<dbReference type="Pfam" id="PF13561">
    <property type="entry name" value="adh_short_C2"/>
    <property type="match status" value="1"/>
</dbReference>
<keyword evidence="2" id="KW-0560">Oxidoreductase</keyword>
<dbReference type="PANTHER" id="PTHR43639">
    <property type="entry name" value="OXIDOREDUCTASE, SHORT-CHAIN DEHYDROGENASE/REDUCTASE FAMILY (AFU_ORTHOLOGUE AFUA_5G02870)"/>
    <property type="match status" value="1"/>
</dbReference>
<dbReference type="PANTHER" id="PTHR43639:SF1">
    <property type="entry name" value="SHORT-CHAIN DEHYDROGENASE_REDUCTASE FAMILY PROTEIN"/>
    <property type="match status" value="1"/>
</dbReference>
<dbReference type="Gene3D" id="3.40.50.720">
    <property type="entry name" value="NAD(P)-binding Rossmann-like Domain"/>
    <property type="match status" value="1"/>
</dbReference>
<dbReference type="InterPro" id="IPR036291">
    <property type="entry name" value="NAD(P)-bd_dom_sf"/>
</dbReference>
<name>X0UE52_9ZZZZ</name>